<name>A0AA38FF64_TAXCH</name>
<keyword evidence="2" id="KW-0812">Transmembrane</keyword>
<feature type="region of interest" description="Disordered" evidence="1">
    <location>
        <begin position="100"/>
        <end position="127"/>
    </location>
</feature>
<dbReference type="GO" id="GO:0016020">
    <property type="term" value="C:membrane"/>
    <property type="evidence" value="ECO:0007669"/>
    <property type="project" value="InterPro"/>
</dbReference>
<feature type="transmembrane region" description="Helical" evidence="2">
    <location>
        <begin position="474"/>
        <end position="497"/>
    </location>
</feature>
<feature type="compositionally biased region" description="Basic and acidic residues" evidence="1">
    <location>
        <begin position="115"/>
        <end position="125"/>
    </location>
</feature>
<feature type="transmembrane region" description="Helical" evidence="2">
    <location>
        <begin position="445"/>
        <end position="467"/>
    </location>
</feature>
<sequence length="706" mass="79179">MGETDEERNSRMQSRLWWPQHILKSESWPRSVLLLGWAIHGFRNSIDIVVAAGLPLDEAASHLTHTHLQAIIDSTQTQMPLNLQERANVSVVGHCLFDNQGSKNSQNNANGPEIIRPENRKKGLETDNDPSVSYNVCDENDLQNNGSSLLEQCQQCKTITGVWIELFCQFVSLTTKEIRWIPALCRLHWEGSICAPDIHTVMYAQPRYGSHHFSYKSWSSLYKASKVCNDGKPPVQPNWVVELEQQQELSNLDVVVLAMNSAAAIQNIAWELLKSSRASCKQISLISIMIVLLRKVTAATVALIATVFYAIVQLISKIMRQRSFSILNPTFLALFRHTRINLHIRSRQLIYWPAILLEIGCRFQPNVAVAHRTALLKHSFWSAIAVDIFLGILGGMLLLIHCEATAVWVLQFVCSVTDNILRSGCVWLMGVPAGFKLNTELAETLGMISLNIIQVWSTLWFFVGPLLQPCIRVLAVCGIFLGFTVQAAFFIDVLLLATLHISTLHWLLALVYSHQIQALSALSRLFRGRKRNPLRGRIDSFDYSVEQHVVGSLVFTPLLLLVPTTSVFYVFFTILNSVVSLACIGFQFLISVLHAFPYSETYIWLLHPKRFPSGVWFKQMWTGSSQSPDAMLRYLAVREIGRERKITAIDGIDKQSASRDSEIVISLIGINSASLGEIIYPHLSKTFKGLSLSSGVSCAYKIFSGG</sequence>
<proteinExistence type="predicted"/>
<keyword evidence="2" id="KW-1133">Transmembrane helix</keyword>
<dbReference type="OMA" id="TEIICSW"/>
<keyword evidence="2" id="KW-0472">Membrane</keyword>
<reference evidence="3 4" key="1">
    <citation type="journal article" date="2021" name="Nat. Plants">
        <title>The Taxus genome provides insights into paclitaxel biosynthesis.</title>
        <authorList>
            <person name="Xiong X."/>
            <person name="Gou J."/>
            <person name="Liao Q."/>
            <person name="Li Y."/>
            <person name="Zhou Q."/>
            <person name="Bi G."/>
            <person name="Li C."/>
            <person name="Du R."/>
            <person name="Wang X."/>
            <person name="Sun T."/>
            <person name="Guo L."/>
            <person name="Liang H."/>
            <person name="Lu P."/>
            <person name="Wu Y."/>
            <person name="Zhang Z."/>
            <person name="Ro D.K."/>
            <person name="Shang Y."/>
            <person name="Huang S."/>
            <person name="Yan J."/>
        </authorList>
    </citation>
    <scope>NUCLEOTIDE SEQUENCE [LARGE SCALE GENOMIC DNA]</scope>
    <source>
        <strain evidence="3">Ta-2019</strain>
    </source>
</reference>
<evidence type="ECO:0000313" key="4">
    <source>
        <dbReference type="Proteomes" id="UP000824469"/>
    </source>
</evidence>
<dbReference type="EMBL" id="JAHRHJ020000008">
    <property type="protein sequence ID" value="KAH9303984.1"/>
    <property type="molecule type" value="Genomic_DNA"/>
</dbReference>
<comment type="caution">
    <text evidence="3">The sequence shown here is derived from an EMBL/GenBank/DDBJ whole genome shotgun (WGS) entry which is preliminary data.</text>
</comment>
<evidence type="ECO:0000256" key="1">
    <source>
        <dbReference type="SAM" id="MobiDB-lite"/>
    </source>
</evidence>
<keyword evidence="4" id="KW-1185">Reference proteome</keyword>
<dbReference type="Proteomes" id="UP000824469">
    <property type="component" value="Unassembled WGS sequence"/>
</dbReference>
<dbReference type="PANTHER" id="PTHR47555">
    <property type="entry name" value="N-ACETYLGLUCOSAMINYL TRANSFERASE COMPONENT FAMILY PROTEIN / GPI1 FAMILY PROTEIN"/>
    <property type="match status" value="1"/>
</dbReference>
<accession>A0AA38FF64</accession>
<feature type="compositionally biased region" description="Polar residues" evidence="1">
    <location>
        <begin position="100"/>
        <end position="110"/>
    </location>
</feature>
<gene>
    <name evidence="3" type="ORF">KI387_008388</name>
</gene>
<feature type="transmembrane region" description="Helical" evidence="2">
    <location>
        <begin position="543"/>
        <end position="562"/>
    </location>
</feature>
<organism evidence="3 4">
    <name type="scientific">Taxus chinensis</name>
    <name type="common">Chinese yew</name>
    <name type="synonym">Taxus wallichiana var. chinensis</name>
    <dbReference type="NCBI Taxonomy" id="29808"/>
    <lineage>
        <taxon>Eukaryota</taxon>
        <taxon>Viridiplantae</taxon>
        <taxon>Streptophyta</taxon>
        <taxon>Embryophyta</taxon>
        <taxon>Tracheophyta</taxon>
        <taxon>Spermatophyta</taxon>
        <taxon>Pinopsida</taxon>
        <taxon>Pinidae</taxon>
        <taxon>Conifers II</taxon>
        <taxon>Cupressales</taxon>
        <taxon>Taxaceae</taxon>
        <taxon>Taxus</taxon>
    </lineage>
</organism>
<evidence type="ECO:0000313" key="3">
    <source>
        <dbReference type="EMBL" id="KAH9303984.1"/>
    </source>
</evidence>
<feature type="transmembrane region" description="Helical" evidence="2">
    <location>
        <begin position="380"/>
        <end position="400"/>
    </location>
</feature>
<dbReference type="InterPro" id="IPR007720">
    <property type="entry name" value="PigQ/GPI1"/>
</dbReference>
<feature type="non-terminal residue" evidence="3">
    <location>
        <position position="1"/>
    </location>
</feature>
<dbReference type="GO" id="GO:0006506">
    <property type="term" value="P:GPI anchor biosynthetic process"/>
    <property type="evidence" value="ECO:0007669"/>
    <property type="project" value="InterPro"/>
</dbReference>
<evidence type="ECO:0000256" key="2">
    <source>
        <dbReference type="SAM" id="Phobius"/>
    </source>
</evidence>
<feature type="transmembrane region" description="Helical" evidence="2">
    <location>
        <begin position="568"/>
        <end position="590"/>
    </location>
</feature>
<feature type="transmembrane region" description="Helical" evidence="2">
    <location>
        <begin position="285"/>
        <end position="312"/>
    </location>
</feature>
<dbReference type="PANTHER" id="PTHR47555:SF2">
    <property type="entry name" value="N-ACETYLGLUCOSAMINYL TRANSFERASE COMPONENT FAMILY PROTEIN _ GPI1 FAMILY PROTEIN"/>
    <property type="match status" value="1"/>
</dbReference>
<dbReference type="AlphaFoldDB" id="A0AA38FF64"/>
<dbReference type="Pfam" id="PF05024">
    <property type="entry name" value="Gpi1"/>
    <property type="match status" value="1"/>
</dbReference>
<protein>
    <submittedName>
        <fullName evidence="3">Uncharacterized protein</fullName>
    </submittedName>
</protein>